<reference evidence="2 3" key="1">
    <citation type="journal article" date="2015" name="Nature">
        <title>rRNA introns, odd ribosomes, and small enigmatic genomes across a large radiation of phyla.</title>
        <authorList>
            <person name="Brown C.T."/>
            <person name="Hug L.A."/>
            <person name="Thomas B.C."/>
            <person name="Sharon I."/>
            <person name="Castelle C.J."/>
            <person name="Singh A."/>
            <person name="Wilkins M.J."/>
            <person name="Williams K.H."/>
            <person name="Banfield J.F."/>
        </authorList>
    </citation>
    <scope>NUCLEOTIDE SEQUENCE [LARGE SCALE GENOMIC DNA]</scope>
</reference>
<feature type="transmembrane region" description="Helical" evidence="1">
    <location>
        <begin position="20"/>
        <end position="37"/>
    </location>
</feature>
<accession>A0A0G0M491</accession>
<keyword evidence="1" id="KW-1133">Transmembrane helix</keyword>
<sequence length="78" mass="8465">MNEKNKEAIIEGLKEAGRLALLAGVSYLVTLGLNLVADMPETQTTVILTFVLKSLDKWLYKKDKTVVPVKGATGLTGF</sequence>
<evidence type="ECO:0008006" key="4">
    <source>
        <dbReference type="Google" id="ProtNLM"/>
    </source>
</evidence>
<protein>
    <recommendedName>
        <fullName evidence="4">Holin</fullName>
    </recommendedName>
</protein>
<dbReference type="AlphaFoldDB" id="A0A0G0M491"/>
<keyword evidence="1" id="KW-0812">Transmembrane</keyword>
<keyword evidence="1" id="KW-0472">Membrane</keyword>
<organism evidence="2 3">
    <name type="scientific">Candidatus Woesebacteria bacterium GW2011_GWB1_39_12</name>
    <dbReference type="NCBI Taxonomy" id="1618574"/>
    <lineage>
        <taxon>Bacteria</taxon>
        <taxon>Candidatus Woeseibacteriota</taxon>
    </lineage>
</organism>
<gene>
    <name evidence="2" type="ORF">UT24_C0029G0020</name>
</gene>
<name>A0A0G0M491_9BACT</name>
<evidence type="ECO:0000313" key="3">
    <source>
        <dbReference type="Proteomes" id="UP000033881"/>
    </source>
</evidence>
<dbReference type="STRING" id="1618574.UT24_C0029G0020"/>
<dbReference type="Proteomes" id="UP000033881">
    <property type="component" value="Unassembled WGS sequence"/>
</dbReference>
<proteinExistence type="predicted"/>
<comment type="caution">
    <text evidence="2">The sequence shown here is derived from an EMBL/GenBank/DDBJ whole genome shotgun (WGS) entry which is preliminary data.</text>
</comment>
<evidence type="ECO:0000313" key="2">
    <source>
        <dbReference type="EMBL" id="KKQ99008.1"/>
    </source>
</evidence>
<evidence type="ECO:0000256" key="1">
    <source>
        <dbReference type="SAM" id="Phobius"/>
    </source>
</evidence>
<dbReference type="EMBL" id="LBWB01000029">
    <property type="protein sequence ID" value="KKQ99008.1"/>
    <property type="molecule type" value="Genomic_DNA"/>
</dbReference>